<feature type="domain" description="Phosphoribosyltransferase" evidence="2">
    <location>
        <begin position="204"/>
        <end position="268"/>
    </location>
</feature>
<evidence type="ECO:0000259" key="2">
    <source>
        <dbReference type="Pfam" id="PF00156"/>
    </source>
</evidence>
<evidence type="ECO:0000313" key="4">
    <source>
        <dbReference type="Proteomes" id="UP000662572"/>
    </source>
</evidence>
<gene>
    <name evidence="3" type="ORF">GCM10011273_12020</name>
</gene>
<proteinExistence type="inferred from homology"/>
<dbReference type="InterPro" id="IPR029057">
    <property type="entry name" value="PRTase-like"/>
</dbReference>
<name>A0A918UQS5_9CAUL</name>
<dbReference type="InterPro" id="IPR051910">
    <property type="entry name" value="ComF/GntX_DNA_util-trans"/>
</dbReference>
<organism evidence="3 4">
    <name type="scientific">Asticcacaulis endophyticus</name>
    <dbReference type="NCBI Taxonomy" id="1395890"/>
    <lineage>
        <taxon>Bacteria</taxon>
        <taxon>Pseudomonadati</taxon>
        <taxon>Pseudomonadota</taxon>
        <taxon>Alphaproteobacteria</taxon>
        <taxon>Caulobacterales</taxon>
        <taxon>Caulobacteraceae</taxon>
        <taxon>Asticcacaulis</taxon>
    </lineage>
</organism>
<dbReference type="SUPFAM" id="SSF53271">
    <property type="entry name" value="PRTase-like"/>
    <property type="match status" value="1"/>
</dbReference>
<comment type="similarity">
    <text evidence="1">Belongs to the ComF/GntX family.</text>
</comment>
<dbReference type="InterPro" id="IPR000836">
    <property type="entry name" value="PRTase_dom"/>
</dbReference>
<evidence type="ECO:0000256" key="1">
    <source>
        <dbReference type="ARBA" id="ARBA00008007"/>
    </source>
</evidence>
<dbReference type="CDD" id="cd06223">
    <property type="entry name" value="PRTases_typeI"/>
    <property type="match status" value="1"/>
</dbReference>
<sequence>MNNRWAFIGELPAKVKGLVKDNGRNVVRSVIDAIYPAQVLDRDPHDPVNYAAPNEAMLLGGLSADTWGQIRFLSDEGCDMCARPLAGGIYLGAGGRCEGCTSKPFPFTRTRAACLYGEASKSLILPFKHADRTDIGPMFTQWIGRAAAELIRDCDVIVPVPLHWTRLWSRRYNQAAEIARPLARQYDKDYLADGLRRIKATKRQSSRTERAKNVKGAFMVTPAGVRRLRGRHVVLVDDVFTTGATVRACAEALMAAGVRQVDVAVIARAAPDVDAAL</sequence>
<dbReference type="AlphaFoldDB" id="A0A918UQS5"/>
<comment type="caution">
    <text evidence="3">The sequence shown here is derived from an EMBL/GenBank/DDBJ whole genome shotgun (WGS) entry which is preliminary data.</text>
</comment>
<accession>A0A918UQS5</accession>
<dbReference type="PANTHER" id="PTHR47505:SF1">
    <property type="entry name" value="DNA UTILIZATION PROTEIN YHGH"/>
    <property type="match status" value="1"/>
</dbReference>
<evidence type="ECO:0000313" key="3">
    <source>
        <dbReference type="EMBL" id="GGZ27894.1"/>
    </source>
</evidence>
<dbReference type="Proteomes" id="UP000662572">
    <property type="component" value="Unassembled WGS sequence"/>
</dbReference>
<dbReference type="PANTHER" id="PTHR47505">
    <property type="entry name" value="DNA UTILIZATION PROTEIN YHGH"/>
    <property type="match status" value="1"/>
</dbReference>
<protein>
    <submittedName>
        <fullName evidence="3">Amidophosphoribosyltransferase</fullName>
    </submittedName>
</protein>
<dbReference type="RefSeq" id="WP_229807581.1">
    <property type="nucleotide sequence ID" value="NZ_BMZB01000001.1"/>
</dbReference>
<reference evidence="3" key="2">
    <citation type="submission" date="2020-09" db="EMBL/GenBank/DDBJ databases">
        <authorList>
            <person name="Sun Q."/>
            <person name="Kim S."/>
        </authorList>
    </citation>
    <scope>NUCLEOTIDE SEQUENCE</scope>
    <source>
        <strain evidence="3">KCTC 32296</strain>
    </source>
</reference>
<keyword evidence="4" id="KW-1185">Reference proteome</keyword>
<dbReference type="Gene3D" id="3.40.50.2020">
    <property type="match status" value="1"/>
</dbReference>
<reference evidence="3" key="1">
    <citation type="journal article" date="2014" name="Int. J. Syst. Evol. Microbiol.">
        <title>Complete genome sequence of Corynebacterium casei LMG S-19264T (=DSM 44701T), isolated from a smear-ripened cheese.</title>
        <authorList>
            <consortium name="US DOE Joint Genome Institute (JGI-PGF)"/>
            <person name="Walter F."/>
            <person name="Albersmeier A."/>
            <person name="Kalinowski J."/>
            <person name="Ruckert C."/>
        </authorList>
    </citation>
    <scope>NUCLEOTIDE SEQUENCE</scope>
    <source>
        <strain evidence="3">KCTC 32296</strain>
    </source>
</reference>
<dbReference type="EMBL" id="BMZB01000001">
    <property type="protein sequence ID" value="GGZ27894.1"/>
    <property type="molecule type" value="Genomic_DNA"/>
</dbReference>
<dbReference type="Pfam" id="PF00156">
    <property type="entry name" value="Pribosyltran"/>
    <property type="match status" value="1"/>
</dbReference>